<organism evidence="2 3">
    <name type="scientific">Paenibacillus oryzisoli</name>
    <dbReference type="NCBI Taxonomy" id="1850517"/>
    <lineage>
        <taxon>Bacteria</taxon>
        <taxon>Bacillati</taxon>
        <taxon>Bacillota</taxon>
        <taxon>Bacilli</taxon>
        <taxon>Bacillales</taxon>
        <taxon>Paenibacillaceae</taxon>
        <taxon>Paenibacillus</taxon>
    </lineage>
</organism>
<dbReference type="SUPFAM" id="SSF49503">
    <property type="entry name" value="Cupredoxins"/>
    <property type="match status" value="1"/>
</dbReference>
<sequence>MSRVWIIKRKHVLQLAAALLLLLIGWLYVNRDTVLPTLAEPTSERTIHMVVGEFKSTTADGKTIEAYRWDPGSVDVRKGERIKLSILGVNGESHPFLIEGLNISGEIKKGKETIVHFTANQAGTYRLICMTHTDMAHNGPMIGYIEVH</sequence>
<dbReference type="InterPro" id="IPR008972">
    <property type="entry name" value="Cupredoxin"/>
</dbReference>
<dbReference type="RefSeq" id="WP_068663450.1">
    <property type="nucleotide sequence ID" value="NZ_LYPB01000053.1"/>
</dbReference>
<protein>
    <recommendedName>
        <fullName evidence="1">EfeO-type cupredoxin-like domain-containing protein</fullName>
    </recommendedName>
</protein>
<feature type="domain" description="EfeO-type cupredoxin-like" evidence="1">
    <location>
        <begin position="65"/>
        <end position="136"/>
    </location>
</feature>
<comment type="caution">
    <text evidence="2">The sequence shown here is derived from an EMBL/GenBank/DDBJ whole genome shotgun (WGS) entry which is preliminary data.</text>
</comment>
<accession>A0A198AF93</accession>
<dbReference type="EMBL" id="LYPB01000053">
    <property type="protein sequence ID" value="OAS19887.1"/>
    <property type="molecule type" value="Genomic_DNA"/>
</dbReference>
<dbReference type="Pfam" id="PF13473">
    <property type="entry name" value="Cupredoxin_1"/>
    <property type="match status" value="1"/>
</dbReference>
<reference evidence="2 3" key="1">
    <citation type="submission" date="2016-05" db="EMBL/GenBank/DDBJ databases">
        <title>Paenibacillus sp. 1ZS3-15 nov., isolated from the rhizosphere soil.</title>
        <authorList>
            <person name="Zhang X.X."/>
            <person name="Zhang J."/>
        </authorList>
    </citation>
    <scope>NUCLEOTIDE SEQUENCE [LARGE SCALE GENOMIC DNA]</scope>
    <source>
        <strain evidence="2 3">1ZS3-15</strain>
    </source>
</reference>
<keyword evidence="3" id="KW-1185">Reference proteome</keyword>
<proteinExistence type="predicted"/>
<evidence type="ECO:0000313" key="2">
    <source>
        <dbReference type="EMBL" id="OAS19887.1"/>
    </source>
</evidence>
<name>A0A198AF93_9BACL</name>
<dbReference type="OrthoDB" id="9773354at2"/>
<dbReference type="InterPro" id="IPR028096">
    <property type="entry name" value="EfeO_Cupredoxin"/>
</dbReference>
<dbReference type="STRING" id="1850517.A8708_09055"/>
<evidence type="ECO:0000313" key="3">
    <source>
        <dbReference type="Proteomes" id="UP000078454"/>
    </source>
</evidence>
<dbReference type="Proteomes" id="UP000078454">
    <property type="component" value="Unassembled WGS sequence"/>
</dbReference>
<gene>
    <name evidence="2" type="ORF">A8708_09055</name>
</gene>
<dbReference type="Gene3D" id="2.60.40.420">
    <property type="entry name" value="Cupredoxins - blue copper proteins"/>
    <property type="match status" value="1"/>
</dbReference>
<dbReference type="AlphaFoldDB" id="A0A198AF93"/>
<evidence type="ECO:0000259" key="1">
    <source>
        <dbReference type="Pfam" id="PF13473"/>
    </source>
</evidence>